<evidence type="ECO:0000256" key="4">
    <source>
        <dbReference type="SAM" id="MobiDB-lite"/>
    </source>
</evidence>
<gene>
    <name evidence="6" type="ORF">L201_008060</name>
</gene>
<dbReference type="Gene3D" id="2.130.10.10">
    <property type="entry name" value="YVTN repeat-like/Quinoprotein amine dehydrogenase"/>
    <property type="match status" value="2"/>
</dbReference>
<dbReference type="Pfam" id="PF08596">
    <property type="entry name" value="Lgl_C"/>
    <property type="match status" value="1"/>
</dbReference>
<feature type="repeat" description="WD" evidence="3">
    <location>
        <begin position="263"/>
        <end position="294"/>
    </location>
</feature>
<evidence type="ECO:0000256" key="1">
    <source>
        <dbReference type="ARBA" id="ARBA00008070"/>
    </source>
</evidence>
<protein>
    <recommendedName>
        <fullName evidence="5">Lethal giant larvae (Lgl)-like C-terminal domain-containing protein</fullName>
    </recommendedName>
</protein>
<dbReference type="EMBL" id="CP144108">
    <property type="protein sequence ID" value="WWC93095.1"/>
    <property type="molecule type" value="Genomic_DNA"/>
</dbReference>
<dbReference type="InterPro" id="IPR013905">
    <property type="entry name" value="Lgl_C_dom"/>
</dbReference>
<dbReference type="GeneID" id="91098728"/>
<dbReference type="PANTHER" id="PTHR10241">
    <property type="entry name" value="LETHAL 2 GIANT LARVAE PROTEIN"/>
    <property type="match status" value="1"/>
</dbReference>
<evidence type="ECO:0000313" key="6">
    <source>
        <dbReference type="EMBL" id="WWC93095.1"/>
    </source>
</evidence>
<feature type="domain" description="Lethal giant larvae (Lgl)-like C-terminal" evidence="5">
    <location>
        <begin position="749"/>
        <end position="1199"/>
    </location>
</feature>
<accession>A0AAX4K8E1</accession>
<dbReference type="RefSeq" id="XP_066079857.1">
    <property type="nucleotide sequence ID" value="XM_066223760.1"/>
</dbReference>
<evidence type="ECO:0000256" key="2">
    <source>
        <dbReference type="ARBA" id="ARBA00022483"/>
    </source>
</evidence>
<proteinExistence type="inferred from homology"/>
<dbReference type="GO" id="GO:0019905">
    <property type="term" value="F:syntaxin binding"/>
    <property type="evidence" value="ECO:0007669"/>
    <property type="project" value="TreeGrafter"/>
</dbReference>
<dbReference type="InterPro" id="IPR015943">
    <property type="entry name" value="WD40/YVTN_repeat-like_dom_sf"/>
</dbReference>
<dbReference type="GO" id="GO:0005096">
    <property type="term" value="F:GTPase activator activity"/>
    <property type="evidence" value="ECO:0007669"/>
    <property type="project" value="TreeGrafter"/>
</dbReference>
<dbReference type="PROSITE" id="PS50082">
    <property type="entry name" value="WD_REPEATS_2"/>
    <property type="match status" value="1"/>
</dbReference>
<keyword evidence="3" id="KW-0853">WD repeat</keyword>
<feature type="region of interest" description="Disordered" evidence="4">
    <location>
        <begin position="578"/>
        <end position="603"/>
    </location>
</feature>
<evidence type="ECO:0000259" key="5">
    <source>
        <dbReference type="Pfam" id="PF08596"/>
    </source>
</evidence>
<reference evidence="6 7" key="1">
    <citation type="submission" date="2024-01" db="EMBL/GenBank/DDBJ databases">
        <title>Comparative genomics of Cryptococcus and Kwoniella reveals pathogenesis evolution and contrasting modes of karyotype evolution via chromosome fusion or intercentromeric recombination.</title>
        <authorList>
            <person name="Coelho M.A."/>
            <person name="David-Palma M."/>
            <person name="Shea T."/>
            <person name="Bowers K."/>
            <person name="McGinley-Smith S."/>
            <person name="Mohammad A.W."/>
            <person name="Gnirke A."/>
            <person name="Yurkov A.M."/>
            <person name="Nowrousian M."/>
            <person name="Sun S."/>
            <person name="Cuomo C.A."/>
            <person name="Heitman J."/>
        </authorList>
    </citation>
    <scope>NUCLEOTIDE SEQUENCE [LARGE SCALE GENOMIC DNA]</scope>
    <source>
        <strain evidence="6 7">CBS 6074</strain>
    </source>
</reference>
<dbReference type="GO" id="GO:0005886">
    <property type="term" value="C:plasma membrane"/>
    <property type="evidence" value="ECO:0007669"/>
    <property type="project" value="TreeGrafter"/>
</dbReference>
<dbReference type="GO" id="GO:0045159">
    <property type="term" value="F:myosin II binding"/>
    <property type="evidence" value="ECO:0007669"/>
    <property type="project" value="TreeGrafter"/>
</dbReference>
<evidence type="ECO:0000256" key="3">
    <source>
        <dbReference type="PROSITE-ProRule" id="PRU00221"/>
    </source>
</evidence>
<dbReference type="Proteomes" id="UP001355207">
    <property type="component" value="Chromosome 11"/>
</dbReference>
<keyword evidence="7" id="KW-1185">Reference proteome</keyword>
<organism evidence="6 7">
    <name type="scientific">Kwoniella dendrophila CBS 6074</name>
    <dbReference type="NCBI Taxonomy" id="1295534"/>
    <lineage>
        <taxon>Eukaryota</taxon>
        <taxon>Fungi</taxon>
        <taxon>Dikarya</taxon>
        <taxon>Basidiomycota</taxon>
        <taxon>Agaricomycotina</taxon>
        <taxon>Tremellomycetes</taxon>
        <taxon>Tremellales</taxon>
        <taxon>Cryptococcaceae</taxon>
        <taxon>Kwoniella</taxon>
    </lineage>
</organism>
<feature type="region of interest" description="Disordered" evidence="4">
    <location>
        <begin position="810"/>
        <end position="836"/>
    </location>
</feature>
<dbReference type="GO" id="GO:0006893">
    <property type="term" value="P:Golgi to plasma membrane transport"/>
    <property type="evidence" value="ECO:0007669"/>
    <property type="project" value="TreeGrafter"/>
</dbReference>
<dbReference type="PANTHER" id="PTHR10241:SF25">
    <property type="entry name" value="TOMOSYN, ISOFORM C"/>
    <property type="match status" value="1"/>
</dbReference>
<dbReference type="SUPFAM" id="SSF50978">
    <property type="entry name" value="WD40 repeat-like"/>
    <property type="match status" value="2"/>
</dbReference>
<name>A0AAX4K8E1_9TREE</name>
<dbReference type="InterPro" id="IPR001680">
    <property type="entry name" value="WD40_rpt"/>
</dbReference>
<keyword evidence="2" id="KW-0268">Exocytosis</keyword>
<evidence type="ECO:0000313" key="7">
    <source>
        <dbReference type="Proteomes" id="UP001355207"/>
    </source>
</evidence>
<dbReference type="GO" id="GO:0005737">
    <property type="term" value="C:cytoplasm"/>
    <property type="evidence" value="ECO:0007669"/>
    <property type="project" value="TreeGrafter"/>
</dbReference>
<dbReference type="GO" id="GO:0006887">
    <property type="term" value="P:exocytosis"/>
    <property type="evidence" value="ECO:0007669"/>
    <property type="project" value="UniProtKB-KW"/>
</dbReference>
<comment type="similarity">
    <text evidence="1">Belongs to the WD repeat L(2)GL family.</text>
</comment>
<sequence length="1311" mass="143791">MFKNNKAPTLPPETDYSKQLKETSFYRYGHLRPLGLTGEITALAVDPLLSLLGVGTASGLVHVYGQSSFQFTLPVSTISSSGPAASIKFLFFHPGHHRLIAIDGSNTIHTYSLQHLTDHPNPLTHPPLPLKEISYTLWGTVTSVDQPLPSHTHLFFTIKDGTTLSWDLSRRGLGNWKIGNCWSDYEGRMIRSGIPGRRKTLGGPMATCIAVNPRDLNILLIGYEGGVVAWDMQKNVVAKTFEMTLPPGAPGGGSYQDADGSLWTERTPSVTSIVWRPDGLVFAVGHADGCITFWAYSESDKPLMVRTITHEDVNVTDAESLFDAGALDNQLRKVELDPQGNEIPTAVSANREPIFKLTWASFPDQVTLKTQIAAQGVDPTIEPISNATVDYAERGETLLLVLGGQSPGEKPGVNILQFPAYKPPLLRRGTTPMSPSESMPLQERYAYRDSLAPTGSSSYLTKTPPEDFILLPRSNPYFNLSHDPIATIISLTPDYNMPQVKEPTALRGLESWVFPPPRSTVIPPSPGRKNFVQPGEGEKLVAMTPAPTLGTPSAITPIRSGSFSSTGWRLPWTSPGIGSPAPSPTLSIPTPDSIYGSGPQKRKVRKQLRLPSSLWSGGLSVLGMEMYSLPTNMFKRLISYQIENSGSDQEEIPRLPIYGGMAVPDLQSHGAPDVKVAKLESYRIFITYHSDCTIRFWDASPHLLLLPTPLRFEFPSPLPHLTISIGDYLKHKDCKHLPLSQLWFNDRSKVRIKSVHLAKEALECIVTFYTGEIIVTKFAEAKGKNKRGGQDDDQEAEDDIEELNENHNLNGPNHDSGYFPHMSSSSSSQAHGLDGNSNGWVEEVTEIGHLAKYKHDGFKPVAIFTLKRGEPICTAVSDIGFIAVAFSSKSLAIIDMRGPDVILREGFNEDGEQMKKKKKKGNVQNVLGEQSVVGSMRWVVSGMGADLVNRPRLIVSYAKGMTKIYVLINSLGEWIVETKPPTFTNESLAGPIASFVLDPINGNELTPSSESLQAAMRDQQNQDNHKTKEIPVHCLWIAASKKSIRVAINFNGERVAKVELEDEELSDVFYVTRHGQKVLVAVTTTGSAHFYSVPRLEYITKLELYYGMEGRPAGKLSIDDRSGDFIEYSGPLDIHLRTFFHFRKPLPPRLDPCTIKRIIPPQPVPLNASSMVGGWIWGGAPITGAQLDNLIAGPTRPPPPKVPPPPPKPLITWGKPPEEAEKVVLTASTGAAVKRTAVQKQKAPVRDARERNDVYSEMTDAATQRGNYLDGLNDSLNSVSASASDYYNHARNAAMKEAAKSTAKGVFGKLL</sequence>
<dbReference type="SMART" id="SM00320">
    <property type="entry name" value="WD40"/>
    <property type="match status" value="6"/>
</dbReference>
<dbReference type="InterPro" id="IPR036322">
    <property type="entry name" value="WD40_repeat_dom_sf"/>
</dbReference>